<geneLocation type="plasmid" evidence="3">
    <name>pUR_B4A</name>
</geneLocation>
<dbReference type="EMBL" id="KX009060">
    <property type="protein sequence ID" value="ARO44963.1"/>
    <property type="molecule type" value="Genomic_DNA"/>
</dbReference>
<dbReference type="EMBL" id="KX009063">
    <property type="protein sequence ID" value="ARO45201.1"/>
    <property type="molecule type" value="Genomic_DNA"/>
</dbReference>
<geneLocation type="plasmid" evidence="4">
    <name>pPU_RT811</name>
</geneLocation>
<geneLocation type="plasmid" evidence="2">
    <name>pUR_RT652</name>
</geneLocation>
<evidence type="ECO:0000313" key="4">
    <source>
        <dbReference type="EMBL" id="ARO45201.1"/>
    </source>
</evidence>
<evidence type="ECO:0000313" key="1">
    <source>
        <dbReference type="EMBL" id="ARO44963.1"/>
    </source>
</evidence>
<dbReference type="AlphaFoldDB" id="A0A2P0QHW2"/>
<evidence type="ECO:0000313" key="2">
    <source>
        <dbReference type="EMBL" id="ARO45068.1"/>
    </source>
</evidence>
<reference evidence="3" key="1">
    <citation type="submission" date="2016-03" db="EMBL/GenBank/DDBJ databases">
        <title>The evolution of Pseudomonas syringae pv. actinidiae in New Zealand.</title>
        <authorList>
            <person name="Taiaroa G."/>
            <person name="Poulter R.T.M."/>
            <person name="Lamont I."/>
            <person name="Stockwell P."/>
            <person name="Butler M.I."/>
        </authorList>
    </citation>
    <scope>NUCLEOTIDE SEQUENCE</scope>
    <source>
        <strain evidence="3">B4A</strain>
        <strain evidence="1">RT594</strain>
        <strain evidence="2">RT652</strain>
        <strain evidence="4">RT811</strain>
        <plasmid evidence="4">pPU_RT811</plasmid>
        <plasmid evidence="3">pUR_B4A</plasmid>
        <plasmid evidence="1">pUR_RT594</plasmid>
        <plasmid evidence="2">pUR_RT652</plasmid>
    </source>
</reference>
<evidence type="ECO:0000313" key="3">
    <source>
        <dbReference type="EMBL" id="ARO45159.1"/>
    </source>
</evidence>
<organism evidence="3">
    <name type="scientific">Pseudomonas syringae pv. actinidiae</name>
    <dbReference type="NCBI Taxonomy" id="103796"/>
    <lineage>
        <taxon>Bacteria</taxon>
        <taxon>Pseudomonadati</taxon>
        <taxon>Pseudomonadota</taxon>
        <taxon>Gammaproteobacteria</taxon>
        <taxon>Pseudomonadales</taxon>
        <taxon>Pseudomonadaceae</taxon>
        <taxon>Pseudomonas</taxon>
        <taxon>Pseudomonas syringae</taxon>
    </lineage>
</organism>
<geneLocation type="plasmid" evidence="1">
    <name>pUR_RT594</name>
</geneLocation>
<dbReference type="EMBL" id="KX009061">
    <property type="protein sequence ID" value="ARO45068.1"/>
    <property type="molecule type" value="Genomic_DNA"/>
</dbReference>
<accession>A0A2P0QHW2</accession>
<dbReference type="EMBL" id="KX009062">
    <property type="protein sequence ID" value="ARO45159.1"/>
    <property type="molecule type" value="Genomic_DNA"/>
</dbReference>
<dbReference type="RefSeq" id="WP_074321321.1">
    <property type="nucleotide sequence ID" value="NZ_CP017011.1"/>
</dbReference>
<sequence length="115" mass="13079">MSKHIISVHSKKAEGPVRIQLGWDKPMSEFYLVVFVEPPEGQEFDDTKIVYSSLDDRNADGEQDLGYFKGIVVQLGCDVPEALWRAAHQDSEFNVVNKIHYYSPTGEVIRDSSFE</sequence>
<protein>
    <submittedName>
        <fullName evidence="3">Uncharacterized protein</fullName>
    </submittedName>
</protein>
<proteinExistence type="predicted"/>
<keyword evidence="3" id="KW-0614">Plasmid</keyword>
<name>A0A2P0QHW2_PSESF</name>